<feature type="domain" description="J" evidence="1">
    <location>
        <begin position="14"/>
        <end position="78"/>
    </location>
</feature>
<accession>A0ABR3PWM8</accession>
<dbReference type="PROSITE" id="PS00636">
    <property type="entry name" value="DNAJ_1"/>
    <property type="match status" value="1"/>
</dbReference>
<dbReference type="InterPro" id="IPR018253">
    <property type="entry name" value="DnaJ_domain_CS"/>
</dbReference>
<dbReference type="Gene3D" id="1.10.287.110">
    <property type="entry name" value="DnaJ domain"/>
    <property type="match status" value="1"/>
</dbReference>
<dbReference type="InterPro" id="IPR036869">
    <property type="entry name" value="J_dom_sf"/>
</dbReference>
<evidence type="ECO:0000313" key="2">
    <source>
        <dbReference type="EMBL" id="KAL1406874.1"/>
    </source>
</evidence>
<dbReference type="PANTHER" id="PTHR24074">
    <property type="entry name" value="CO-CHAPERONE PROTEIN DJLA"/>
    <property type="match status" value="1"/>
</dbReference>
<dbReference type="InterPro" id="IPR001623">
    <property type="entry name" value="DnaJ_domain"/>
</dbReference>
<evidence type="ECO:0000259" key="1">
    <source>
        <dbReference type="PROSITE" id="PS50076"/>
    </source>
</evidence>
<comment type="caution">
    <text evidence="2">The sequence shown here is derived from an EMBL/GenBank/DDBJ whole genome shotgun (WGS) entry which is preliminary data.</text>
</comment>
<reference evidence="2 3" key="1">
    <citation type="submission" date="2023-08" db="EMBL/GenBank/DDBJ databases">
        <title>Annotated Genome Sequence of Vanrija albida AlHP1.</title>
        <authorList>
            <person name="Herzog R."/>
        </authorList>
    </citation>
    <scope>NUCLEOTIDE SEQUENCE [LARGE SCALE GENOMIC DNA]</scope>
    <source>
        <strain evidence="2 3">AlHP1</strain>
    </source>
</reference>
<dbReference type="EMBL" id="JBBXJM010000005">
    <property type="protein sequence ID" value="KAL1406874.1"/>
    <property type="molecule type" value="Genomic_DNA"/>
</dbReference>
<keyword evidence="3" id="KW-1185">Reference proteome</keyword>
<dbReference type="GeneID" id="95987326"/>
<dbReference type="CDD" id="cd06257">
    <property type="entry name" value="DnaJ"/>
    <property type="match status" value="1"/>
</dbReference>
<dbReference type="SMART" id="SM00271">
    <property type="entry name" value="DnaJ"/>
    <property type="match status" value="1"/>
</dbReference>
<gene>
    <name evidence="2" type="primary">YDJ1_2</name>
    <name evidence="2" type="ORF">Q8F55_006283</name>
</gene>
<dbReference type="Proteomes" id="UP001565368">
    <property type="component" value="Unassembled WGS sequence"/>
</dbReference>
<proteinExistence type="predicted"/>
<protein>
    <submittedName>
        <fullName evidence="2">Type I HSP40 co-chaperone</fullName>
    </submittedName>
</protein>
<evidence type="ECO:0000313" key="3">
    <source>
        <dbReference type="Proteomes" id="UP001565368"/>
    </source>
</evidence>
<dbReference type="SUPFAM" id="SSF46565">
    <property type="entry name" value="Chaperone J-domain"/>
    <property type="match status" value="1"/>
</dbReference>
<sequence length="163" mass="17412">MTTSPAPSLATAPTLYAALEVTPNATDAEIRKAYRRLALAQHPDRSSAADATARFQRLEHAYSILINPAARAKYDWELEGTCRLPRLAAADPPPWLGGGEAYGSAAVRAELTKAAAAARSGVHDHPVPPFLALLNPALHARVQADPSYAATYLASMAPRDLFR</sequence>
<dbReference type="PROSITE" id="PS50076">
    <property type="entry name" value="DNAJ_2"/>
    <property type="match status" value="1"/>
</dbReference>
<dbReference type="Pfam" id="PF00226">
    <property type="entry name" value="DnaJ"/>
    <property type="match status" value="1"/>
</dbReference>
<name>A0ABR3PWM8_9TREE</name>
<dbReference type="InterPro" id="IPR050817">
    <property type="entry name" value="DjlA_DnaK_co-chaperone"/>
</dbReference>
<dbReference type="RefSeq" id="XP_069206818.1">
    <property type="nucleotide sequence ID" value="XM_069354747.1"/>
</dbReference>
<organism evidence="2 3">
    <name type="scientific">Vanrija albida</name>
    <dbReference type="NCBI Taxonomy" id="181172"/>
    <lineage>
        <taxon>Eukaryota</taxon>
        <taxon>Fungi</taxon>
        <taxon>Dikarya</taxon>
        <taxon>Basidiomycota</taxon>
        <taxon>Agaricomycotina</taxon>
        <taxon>Tremellomycetes</taxon>
        <taxon>Trichosporonales</taxon>
        <taxon>Trichosporonaceae</taxon>
        <taxon>Vanrija</taxon>
    </lineage>
</organism>
<dbReference type="PRINTS" id="PR00625">
    <property type="entry name" value="JDOMAIN"/>
</dbReference>